<dbReference type="EMBL" id="CAFBQW010000226">
    <property type="protein sequence ID" value="CAB5068770.1"/>
    <property type="molecule type" value="Genomic_DNA"/>
</dbReference>
<evidence type="ECO:0000259" key="1">
    <source>
        <dbReference type="SMART" id="SM00849"/>
    </source>
</evidence>
<dbReference type="Pfam" id="PF00753">
    <property type="entry name" value="Lactamase_B"/>
    <property type="match status" value="1"/>
</dbReference>
<dbReference type="InterPro" id="IPR036866">
    <property type="entry name" value="RibonucZ/Hydroxyglut_hydro"/>
</dbReference>
<sequence>MSDPIDGAWNDIGEGCHAYIQRDGGWGWSNAGLIVGDGASLLVDTLFDNRLTAAMLQAAAPLTKQSPLGTVVNTHANGDHHFGNAVAAPHGGSVTVIASAACAEEMTEVGPEVLASLTADPTDVGDMFRALFGEFHFEDVQLRLPDRTFSDRLELVVGGRQVSLVELGPAHTQGDVVVHVPDAATVFTGDLLFNGGTPIVWAGPLSNWVAACDAIIALAPEVVVPGHGPLATLDAVRDAREYLVWVESSATEAHAAGIDPWDAAQQLAAELSGTSGSWDQRGEFGRLAANVEAVYLELDPSVQRSDLVTLFRHMATIEGNLLT</sequence>
<dbReference type="SMART" id="SM00849">
    <property type="entry name" value="Lactamase_B"/>
    <property type="match status" value="1"/>
</dbReference>
<name>A0A6J7URZ4_9ZZZZ</name>
<dbReference type="InterPro" id="IPR001279">
    <property type="entry name" value="Metallo-B-lactamas"/>
</dbReference>
<dbReference type="InterPro" id="IPR050855">
    <property type="entry name" value="NDM-1-like"/>
</dbReference>
<dbReference type="Gene3D" id="3.60.15.10">
    <property type="entry name" value="Ribonuclease Z/Hydroxyacylglutathione hydrolase-like"/>
    <property type="match status" value="1"/>
</dbReference>
<dbReference type="SUPFAM" id="SSF56281">
    <property type="entry name" value="Metallo-hydrolase/oxidoreductase"/>
    <property type="match status" value="1"/>
</dbReference>
<organism evidence="2">
    <name type="scientific">freshwater metagenome</name>
    <dbReference type="NCBI Taxonomy" id="449393"/>
    <lineage>
        <taxon>unclassified sequences</taxon>
        <taxon>metagenomes</taxon>
        <taxon>ecological metagenomes</taxon>
    </lineage>
</organism>
<reference evidence="2" key="1">
    <citation type="submission" date="2020-05" db="EMBL/GenBank/DDBJ databases">
        <authorList>
            <person name="Chiriac C."/>
            <person name="Salcher M."/>
            <person name="Ghai R."/>
            <person name="Kavagutti S V."/>
        </authorList>
    </citation>
    <scope>NUCLEOTIDE SEQUENCE</scope>
</reference>
<protein>
    <submittedName>
        <fullName evidence="2">Unannotated protein</fullName>
    </submittedName>
</protein>
<proteinExistence type="predicted"/>
<gene>
    <name evidence="2" type="ORF">UFOPK4354_01636</name>
</gene>
<dbReference type="AlphaFoldDB" id="A0A6J7URZ4"/>
<feature type="domain" description="Metallo-beta-lactamase" evidence="1">
    <location>
        <begin position="28"/>
        <end position="227"/>
    </location>
</feature>
<accession>A0A6J7URZ4</accession>
<dbReference type="CDD" id="cd16282">
    <property type="entry name" value="metallo-hydrolase-like_MBL-fold"/>
    <property type="match status" value="1"/>
</dbReference>
<dbReference type="PANTHER" id="PTHR42951:SF4">
    <property type="entry name" value="ACYL-COENZYME A THIOESTERASE MBLAC2"/>
    <property type="match status" value="1"/>
</dbReference>
<dbReference type="PANTHER" id="PTHR42951">
    <property type="entry name" value="METALLO-BETA-LACTAMASE DOMAIN-CONTAINING"/>
    <property type="match status" value="1"/>
</dbReference>
<evidence type="ECO:0000313" key="2">
    <source>
        <dbReference type="EMBL" id="CAB5068770.1"/>
    </source>
</evidence>